<dbReference type="AlphaFoldDB" id="A0A0E9TBA9"/>
<proteinExistence type="predicted"/>
<name>A0A0E9TBA9_ANGAN</name>
<reference evidence="1" key="1">
    <citation type="submission" date="2014-11" db="EMBL/GenBank/DDBJ databases">
        <authorList>
            <person name="Amaro Gonzalez C."/>
        </authorList>
    </citation>
    <scope>NUCLEOTIDE SEQUENCE</scope>
</reference>
<organism evidence="1">
    <name type="scientific">Anguilla anguilla</name>
    <name type="common">European freshwater eel</name>
    <name type="synonym">Muraena anguilla</name>
    <dbReference type="NCBI Taxonomy" id="7936"/>
    <lineage>
        <taxon>Eukaryota</taxon>
        <taxon>Metazoa</taxon>
        <taxon>Chordata</taxon>
        <taxon>Craniata</taxon>
        <taxon>Vertebrata</taxon>
        <taxon>Euteleostomi</taxon>
        <taxon>Actinopterygii</taxon>
        <taxon>Neopterygii</taxon>
        <taxon>Teleostei</taxon>
        <taxon>Anguilliformes</taxon>
        <taxon>Anguillidae</taxon>
        <taxon>Anguilla</taxon>
    </lineage>
</organism>
<accession>A0A0E9TBA9</accession>
<evidence type="ECO:0000313" key="1">
    <source>
        <dbReference type="EMBL" id="JAH50717.1"/>
    </source>
</evidence>
<sequence>MVILNIMHAYTHSPSPRGVQV</sequence>
<dbReference type="EMBL" id="GBXM01057860">
    <property type="protein sequence ID" value="JAH50717.1"/>
    <property type="molecule type" value="Transcribed_RNA"/>
</dbReference>
<protein>
    <submittedName>
        <fullName evidence="1">Uncharacterized protein</fullName>
    </submittedName>
</protein>
<reference evidence="1" key="2">
    <citation type="journal article" date="2015" name="Fish Shellfish Immunol.">
        <title>Early steps in the European eel (Anguilla anguilla)-Vibrio vulnificus interaction in the gills: Role of the RtxA13 toxin.</title>
        <authorList>
            <person name="Callol A."/>
            <person name="Pajuelo D."/>
            <person name="Ebbesson L."/>
            <person name="Teles M."/>
            <person name="MacKenzie S."/>
            <person name="Amaro C."/>
        </authorList>
    </citation>
    <scope>NUCLEOTIDE SEQUENCE</scope>
</reference>